<evidence type="ECO:0000313" key="3">
    <source>
        <dbReference type="EMBL" id="PEN06226.1"/>
    </source>
</evidence>
<proteinExistence type="predicted"/>
<organism evidence="3 4">
    <name type="scientific">Longimonas halophila</name>
    <dbReference type="NCBI Taxonomy" id="1469170"/>
    <lineage>
        <taxon>Bacteria</taxon>
        <taxon>Pseudomonadati</taxon>
        <taxon>Rhodothermota</taxon>
        <taxon>Rhodothermia</taxon>
        <taxon>Rhodothermales</taxon>
        <taxon>Salisaetaceae</taxon>
        <taxon>Longimonas</taxon>
    </lineage>
</organism>
<feature type="transmembrane region" description="Helical" evidence="2">
    <location>
        <begin position="20"/>
        <end position="40"/>
    </location>
</feature>
<dbReference type="RefSeq" id="WP_098062572.1">
    <property type="nucleotide sequence ID" value="NZ_PDEP01000009.1"/>
</dbReference>
<dbReference type="Proteomes" id="UP000221024">
    <property type="component" value="Unassembled WGS sequence"/>
</dbReference>
<keyword evidence="2" id="KW-0472">Membrane</keyword>
<evidence type="ECO:0000256" key="1">
    <source>
        <dbReference type="SAM" id="MobiDB-lite"/>
    </source>
</evidence>
<gene>
    <name evidence="3" type="ORF">CRI93_10390</name>
</gene>
<accession>A0A2H3NKI6</accession>
<evidence type="ECO:0000256" key="2">
    <source>
        <dbReference type="SAM" id="Phobius"/>
    </source>
</evidence>
<keyword evidence="4" id="KW-1185">Reference proteome</keyword>
<protein>
    <submittedName>
        <fullName evidence="3">Uncharacterized protein</fullName>
    </submittedName>
</protein>
<keyword evidence="2" id="KW-0812">Transmembrane</keyword>
<feature type="region of interest" description="Disordered" evidence="1">
    <location>
        <begin position="46"/>
        <end position="75"/>
    </location>
</feature>
<dbReference type="AlphaFoldDB" id="A0A2H3NKI6"/>
<dbReference type="EMBL" id="PDEP01000009">
    <property type="protein sequence ID" value="PEN06226.1"/>
    <property type="molecule type" value="Genomic_DNA"/>
</dbReference>
<comment type="caution">
    <text evidence="3">The sequence shown here is derived from an EMBL/GenBank/DDBJ whole genome shotgun (WGS) entry which is preliminary data.</text>
</comment>
<sequence>MSDSSYDSSQFNVERATTGLVLTLYLGAAIFLILIVWMVMRSMPADESAPANENSGARTTTAPAPADPDRLASTPDAEPLWAVAPLSAPSSNLPH</sequence>
<evidence type="ECO:0000313" key="4">
    <source>
        <dbReference type="Proteomes" id="UP000221024"/>
    </source>
</evidence>
<keyword evidence="2" id="KW-1133">Transmembrane helix</keyword>
<name>A0A2H3NKI6_9BACT</name>
<reference evidence="3 4" key="1">
    <citation type="submission" date="2017-10" db="EMBL/GenBank/DDBJ databases">
        <title>Draft genome of Longimonas halophila.</title>
        <authorList>
            <person name="Goh K.M."/>
            <person name="Shamsir M.S."/>
            <person name="Lim S.W."/>
        </authorList>
    </citation>
    <scope>NUCLEOTIDE SEQUENCE [LARGE SCALE GENOMIC DNA]</scope>
    <source>
        <strain evidence="3 4">KCTC 42399</strain>
    </source>
</reference>